<accession>A0AAD4SCS7</accession>
<dbReference type="Proteomes" id="UP001202328">
    <property type="component" value="Unassembled WGS sequence"/>
</dbReference>
<feature type="domain" description="PGG" evidence="3">
    <location>
        <begin position="715"/>
        <end position="832"/>
    </location>
</feature>
<dbReference type="SMART" id="SM00248">
    <property type="entry name" value="ANK"/>
    <property type="match status" value="4"/>
</dbReference>
<dbReference type="PANTHER" id="PTHR24177">
    <property type="entry name" value="CASKIN"/>
    <property type="match status" value="1"/>
</dbReference>
<dbReference type="Gene3D" id="3.30.40.10">
    <property type="entry name" value="Zinc/RING finger domain, C3HC4 (zinc finger)"/>
    <property type="match status" value="1"/>
</dbReference>
<evidence type="ECO:0000259" key="3">
    <source>
        <dbReference type="Pfam" id="PF13962"/>
    </source>
</evidence>
<feature type="transmembrane region" description="Helical" evidence="2">
    <location>
        <begin position="808"/>
        <end position="832"/>
    </location>
</feature>
<keyword evidence="5" id="KW-1185">Reference proteome</keyword>
<gene>
    <name evidence="4" type="ORF">MKW98_017154</name>
</gene>
<dbReference type="SUPFAM" id="SSF57850">
    <property type="entry name" value="RING/U-box"/>
    <property type="match status" value="1"/>
</dbReference>
<keyword evidence="2" id="KW-0472">Membrane</keyword>
<keyword evidence="2" id="KW-0812">Transmembrane</keyword>
<evidence type="ECO:0000313" key="5">
    <source>
        <dbReference type="Proteomes" id="UP001202328"/>
    </source>
</evidence>
<dbReference type="SUPFAM" id="SSF48403">
    <property type="entry name" value="Ankyrin repeat"/>
    <property type="match status" value="1"/>
</dbReference>
<dbReference type="Pfam" id="PF12796">
    <property type="entry name" value="Ank_2"/>
    <property type="match status" value="1"/>
</dbReference>
<dbReference type="PANTHER" id="PTHR24177:SF365">
    <property type="entry name" value="ANKYRIN REPEAT-CONTAINING PROTEIN NPR4-LIKE ISOFORM X1"/>
    <property type="match status" value="1"/>
</dbReference>
<feature type="region of interest" description="Disordered" evidence="1">
    <location>
        <begin position="492"/>
        <end position="512"/>
    </location>
</feature>
<proteinExistence type="predicted"/>
<organism evidence="4 5">
    <name type="scientific">Papaver atlanticum</name>
    <dbReference type="NCBI Taxonomy" id="357466"/>
    <lineage>
        <taxon>Eukaryota</taxon>
        <taxon>Viridiplantae</taxon>
        <taxon>Streptophyta</taxon>
        <taxon>Embryophyta</taxon>
        <taxon>Tracheophyta</taxon>
        <taxon>Spermatophyta</taxon>
        <taxon>Magnoliopsida</taxon>
        <taxon>Ranunculales</taxon>
        <taxon>Papaveraceae</taxon>
        <taxon>Papaveroideae</taxon>
        <taxon>Papaver</taxon>
    </lineage>
</organism>
<dbReference type="InterPro" id="IPR013083">
    <property type="entry name" value="Znf_RING/FYVE/PHD"/>
</dbReference>
<protein>
    <recommendedName>
        <fullName evidence="3">PGG domain-containing protein</fullName>
    </recommendedName>
</protein>
<evidence type="ECO:0000256" key="1">
    <source>
        <dbReference type="SAM" id="MobiDB-lite"/>
    </source>
</evidence>
<dbReference type="InterPro" id="IPR002110">
    <property type="entry name" value="Ankyrin_rpt"/>
</dbReference>
<feature type="transmembrane region" description="Helical" evidence="2">
    <location>
        <begin position="160"/>
        <end position="182"/>
    </location>
</feature>
<keyword evidence="2" id="KW-1133">Transmembrane helix</keyword>
<dbReference type="EMBL" id="JAJJMB010012121">
    <property type="protein sequence ID" value="KAI3886802.1"/>
    <property type="molecule type" value="Genomic_DNA"/>
</dbReference>
<feature type="transmembrane region" description="Helical" evidence="2">
    <location>
        <begin position="724"/>
        <end position="745"/>
    </location>
</feature>
<feature type="transmembrane region" description="Helical" evidence="2">
    <location>
        <begin position="765"/>
        <end position="788"/>
    </location>
</feature>
<dbReference type="AlphaFoldDB" id="A0AAD4SCS7"/>
<dbReference type="Gene3D" id="1.25.40.20">
    <property type="entry name" value="Ankyrin repeat-containing domain"/>
    <property type="match status" value="1"/>
</dbReference>
<dbReference type="Pfam" id="PF13962">
    <property type="entry name" value="PGG"/>
    <property type="match status" value="1"/>
</dbReference>
<comment type="caution">
    <text evidence="4">The sequence shown here is derived from an EMBL/GenBank/DDBJ whole genome shotgun (WGS) entry which is preliminary data.</text>
</comment>
<evidence type="ECO:0000313" key="4">
    <source>
        <dbReference type="EMBL" id="KAI3886802.1"/>
    </source>
</evidence>
<reference evidence="4" key="1">
    <citation type="submission" date="2022-04" db="EMBL/GenBank/DDBJ databases">
        <title>A functionally conserved STORR gene fusion in Papaver species that diverged 16.8 million years ago.</title>
        <authorList>
            <person name="Catania T."/>
        </authorList>
    </citation>
    <scope>NUCLEOTIDE SEQUENCE</scope>
    <source>
        <strain evidence="4">S-188037</strain>
    </source>
</reference>
<name>A0AAD4SCS7_9MAGN</name>
<dbReference type="InterPro" id="IPR036770">
    <property type="entry name" value="Ankyrin_rpt-contain_sf"/>
</dbReference>
<dbReference type="InterPro" id="IPR026961">
    <property type="entry name" value="PGG_dom"/>
</dbReference>
<dbReference type="GO" id="GO:0016020">
    <property type="term" value="C:membrane"/>
    <property type="evidence" value="ECO:0007669"/>
    <property type="project" value="TreeGrafter"/>
</dbReference>
<evidence type="ECO:0000256" key="2">
    <source>
        <dbReference type="SAM" id="Phobius"/>
    </source>
</evidence>
<sequence length="900" mass="100676">MSRTVLELPFSEPFFVQGINYGNTHNEIQLVDQDYCLARRFLKKVNLSNYSFFSCQSETYDLAKDISCLSNSTHQVFATANTTSSSSSWPHANCTLIAIVPVPVESGMDVYGHPWFAYTNVLHLTWPWKQAPYCKRNGCNERSNFPSFRDPDVPRRGGNIFLIVMGILIPTGIATCLCYIILRSEGFFSGRGTEATSWSNSSELVTIATGLDGSAIQSLPTIVIGESGRLPIPDNGICSICLSEPTCNHCFHAHCIDVWLLLNSTRPLCRISPVAEKLNDLLHDGDCKKTIQFLKNNPEAVKQGVTRWSHTVLHVAIFDKRGMKLIKEIVNLMSPELLEYKAGVYDFTALHYAAQYGNFEAIVLLVNKNPTLPLLRDNRGFTPLDIALQNVSIYQKEVVEYLYSVTKDVVDPSPFSGEDGASTLCELIEANFYDIALCLVMKFPELAMTKSNRFDMCGLEVMVRRPFAFQIIQVDMKTTCIQSMEPAECTIRDEENPAPENLDSNKIEESSKVPSSTTYKGLVIPYLTRAIGIEHLYKQKLVHQQAKALIKQMIAEICKSTTILRFLRDNPNIMKIAIKHGIIEFVAECLKKKKTLYFHRIPVETMIEMAITERKEMIVNFICKTADRHGDKIDLVSRRDGDNNTILHYASKLAPLAQLSLVSGAALQMQREMQWYKGIESIARESDRYTRNKKGDTAQFIFTEAHKELVKEGQDWLKDTSGSCMIVGALIATVAFAAAFTVPGGNISDSNNALNGTPIFLGKSSFTVFAVSDAIALFSSITSVLMFLAIYTSRYAEIDFLKSLPQKLIFGLATLFISMVAILAAFGASLLIVVGSRFAQALIPITLFGCCPLALFAWLQLPLFVEMVCSTYWGLFKKHKFIDLSSKKNENKSRKKKKKN</sequence>